<dbReference type="Gene3D" id="1.20.58.900">
    <property type="match status" value="1"/>
</dbReference>
<evidence type="ECO:0000259" key="1">
    <source>
        <dbReference type="PROSITE" id="PS50826"/>
    </source>
</evidence>
<dbReference type="InterPro" id="IPR004012">
    <property type="entry name" value="Run_dom"/>
</dbReference>
<dbReference type="GO" id="GO:0005764">
    <property type="term" value="C:lysosome"/>
    <property type="evidence" value="ECO:0007669"/>
    <property type="project" value="TreeGrafter"/>
</dbReference>
<dbReference type="GO" id="GO:0005776">
    <property type="term" value="C:autophagosome"/>
    <property type="evidence" value="ECO:0007669"/>
    <property type="project" value="TreeGrafter"/>
</dbReference>
<dbReference type="GO" id="GO:0072383">
    <property type="term" value="P:plus-end-directed vesicle transport along microtubule"/>
    <property type="evidence" value="ECO:0007669"/>
    <property type="project" value="TreeGrafter"/>
</dbReference>
<dbReference type="PANTHER" id="PTHR46753:SF2">
    <property type="entry name" value="FYVE AND COILED-COIL DOMAIN-CONTAINING PROTEIN 1"/>
    <property type="match status" value="1"/>
</dbReference>
<name>A0AAN8WMR2_HALRR</name>
<dbReference type="AlphaFoldDB" id="A0AAN8WMR2"/>
<dbReference type="SUPFAM" id="SSF140741">
    <property type="entry name" value="RUN domain-like"/>
    <property type="match status" value="1"/>
</dbReference>
<dbReference type="PANTHER" id="PTHR46753">
    <property type="entry name" value="FYVE AND COILED-COIL DOMAIN-CONTAINING PROTEIN 1"/>
    <property type="match status" value="1"/>
</dbReference>
<accession>A0AAN8WMR2</accession>
<organism evidence="2 3">
    <name type="scientific">Halocaridina rubra</name>
    <name type="common">Hawaiian red shrimp</name>
    <dbReference type="NCBI Taxonomy" id="373956"/>
    <lineage>
        <taxon>Eukaryota</taxon>
        <taxon>Metazoa</taxon>
        <taxon>Ecdysozoa</taxon>
        <taxon>Arthropoda</taxon>
        <taxon>Crustacea</taxon>
        <taxon>Multicrustacea</taxon>
        <taxon>Malacostraca</taxon>
        <taxon>Eumalacostraca</taxon>
        <taxon>Eucarida</taxon>
        <taxon>Decapoda</taxon>
        <taxon>Pleocyemata</taxon>
        <taxon>Caridea</taxon>
        <taxon>Atyoidea</taxon>
        <taxon>Atyidae</taxon>
        <taxon>Halocaridina</taxon>
    </lineage>
</organism>
<reference evidence="2 3" key="1">
    <citation type="submission" date="2023-11" db="EMBL/GenBank/DDBJ databases">
        <title>Halocaridina rubra genome assembly.</title>
        <authorList>
            <person name="Smith C."/>
        </authorList>
    </citation>
    <scope>NUCLEOTIDE SEQUENCE [LARGE SCALE GENOMIC DNA]</scope>
    <source>
        <strain evidence="2">EP-1</strain>
        <tissue evidence="2">Whole</tissue>
    </source>
</reference>
<dbReference type="EMBL" id="JAXCGZ010017103">
    <property type="protein sequence ID" value="KAK7068851.1"/>
    <property type="molecule type" value="Genomic_DNA"/>
</dbReference>
<dbReference type="GO" id="GO:1901098">
    <property type="term" value="P:positive regulation of autophagosome maturation"/>
    <property type="evidence" value="ECO:0007669"/>
    <property type="project" value="TreeGrafter"/>
</dbReference>
<evidence type="ECO:0000313" key="2">
    <source>
        <dbReference type="EMBL" id="KAK7068851.1"/>
    </source>
</evidence>
<protein>
    <recommendedName>
        <fullName evidence="1">RUN domain-containing protein</fullName>
    </recommendedName>
</protein>
<evidence type="ECO:0000313" key="3">
    <source>
        <dbReference type="Proteomes" id="UP001381693"/>
    </source>
</evidence>
<gene>
    <name evidence="2" type="ORF">SK128_000744</name>
</gene>
<dbReference type="Pfam" id="PF02759">
    <property type="entry name" value="RUN"/>
    <property type="match status" value="1"/>
</dbReference>
<feature type="domain" description="RUN" evidence="1">
    <location>
        <begin position="1"/>
        <end position="152"/>
    </location>
</feature>
<dbReference type="SMART" id="SM00593">
    <property type="entry name" value="RUN"/>
    <property type="match status" value="1"/>
</dbReference>
<keyword evidence="3" id="KW-1185">Reference proteome</keyword>
<sequence length="205" mass="23494">MAATKRPAGINFDKILQSLKDDIHEMRHEYEDSSLPINDDNKHLHQFCDRMEFILKFGIKGWHFMNSLIDPPVNFRFFQLKTSIGRSRYFIRYCLVHQCLADIVQQCVDNASITNQFFQPESLLLSSKLTSNLLEGLYQLCDVPFDLPSTVHDLDVSWPTYARQGSAIWHPPSRTVSLSSLSSYTSQMVQSELADVQYSAGRLGI</sequence>
<dbReference type="PROSITE" id="PS50826">
    <property type="entry name" value="RUN"/>
    <property type="match status" value="1"/>
</dbReference>
<comment type="caution">
    <text evidence="2">The sequence shown here is derived from an EMBL/GenBank/DDBJ whole genome shotgun (WGS) entry which is preliminary data.</text>
</comment>
<dbReference type="Proteomes" id="UP001381693">
    <property type="component" value="Unassembled WGS sequence"/>
</dbReference>
<dbReference type="GO" id="GO:0005770">
    <property type="term" value="C:late endosome"/>
    <property type="evidence" value="ECO:0007669"/>
    <property type="project" value="TreeGrafter"/>
</dbReference>
<proteinExistence type="predicted"/>
<dbReference type="InterPro" id="IPR037213">
    <property type="entry name" value="Run_dom_sf"/>
</dbReference>